<proteinExistence type="predicted"/>
<dbReference type="EMBL" id="JADIXP010000006">
    <property type="protein sequence ID" value="MBF4178546.1"/>
    <property type="molecule type" value="Genomic_DNA"/>
</dbReference>
<dbReference type="SUPFAM" id="SSF52540">
    <property type="entry name" value="P-loop containing nucleoside triphosphate hydrolases"/>
    <property type="match status" value="1"/>
</dbReference>
<accession>A0ABD4K9D1</accession>
<dbReference type="RefSeq" id="WP_194513151.1">
    <property type="nucleotide sequence ID" value="NZ_JADIXP010000006.1"/>
</dbReference>
<evidence type="ECO:0000313" key="2">
    <source>
        <dbReference type="Proteomes" id="UP000628560"/>
    </source>
</evidence>
<dbReference type="Gene3D" id="3.40.50.300">
    <property type="entry name" value="P-loop containing nucleotide triphosphate hydrolases"/>
    <property type="match status" value="1"/>
</dbReference>
<keyword evidence="1" id="KW-0547">Nucleotide-binding</keyword>
<keyword evidence="1" id="KW-0347">Helicase</keyword>
<gene>
    <name evidence="1" type="ORF">ISP11_11785</name>
</gene>
<evidence type="ECO:0000313" key="1">
    <source>
        <dbReference type="EMBL" id="MBF4178546.1"/>
    </source>
</evidence>
<dbReference type="Proteomes" id="UP000628560">
    <property type="component" value="Unassembled WGS sequence"/>
</dbReference>
<name>A0ABD4K9D1_9ENTR</name>
<organism evidence="1 2">
    <name type="scientific">Lelliottia nimipressuralis</name>
    <dbReference type="NCBI Taxonomy" id="69220"/>
    <lineage>
        <taxon>Bacteria</taxon>
        <taxon>Pseudomonadati</taxon>
        <taxon>Pseudomonadota</taxon>
        <taxon>Gammaproteobacteria</taxon>
        <taxon>Enterobacterales</taxon>
        <taxon>Enterobacteriaceae</taxon>
        <taxon>Lelliottia</taxon>
    </lineage>
</organism>
<dbReference type="AlphaFoldDB" id="A0ABD4K9D1"/>
<dbReference type="GO" id="GO:0004386">
    <property type="term" value="F:helicase activity"/>
    <property type="evidence" value="ECO:0007669"/>
    <property type="project" value="UniProtKB-KW"/>
</dbReference>
<reference evidence="1 2" key="1">
    <citation type="submission" date="2020-11" db="EMBL/GenBank/DDBJ databases">
        <title>Identification of Lelliottia nimipressuralis from Wound Infection by Whole Genome-Based Bacterial Identification.</title>
        <authorList>
            <person name="Navarathna D.H."/>
            <person name="Choi H."/>
            <person name="Jinadatha C."/>
            <person name="Chatterjee P."/>
            <person name="Hwang M."/>
        </authorList>
    </citation>
    <scope>NUCLEOTIDE SEQUENCE [LARGE SCALE GENOMIC DNA]</scope>
    <source>
        <strain evidence="1 2">DN2020</strain>
    </source>
</reference>
<sequence>MAKRVIFAVAGSGKTTLLIDRLTVNSRTLILTHTINNETHLRSKIIGLFGFMPEGIRVMTWFEFLHGFCFRPFLQEHLASRGLSFSQPLLRIPRTNRLHYQDNSGRIYHRRLAQLLMARGMLPDICNRLERYYDELLVDEVQDFAGNDFNFLLALCEAEISVLFAGDFYQHTFDTSRDGNVNSTLHDNINRYEARFTAAGLEVDHEALSRTWRCSSTVCEFITERLNIRIDAHDVRETSIDIVTDTERVATLHADDTVIKLFYSEHHRYGCYSLNWGASKGLDHFQDICIVMGATHWRLLNSSNLQTLPPSSRNKLYVACSRARGNIYFVSEANFRNYKR</sequence>
<keyword evidence="1" id="KW-0067">ATP-binding</keyword>
<protein>
    <submittedName>
        <fullName evidence="1">DNA helicase UvrD</fullName>
    </submittedName>
</protein>
<comment type="caution">
    <text evidence="1">The sequence shown here is derived from an EMBL/GenBank/DDBJ whole genome shotgun (WGS) entry which is preliminary data.</text>
</comment>
<keyword evidence="1" id="KW-0378">Hydrolase</keyword>
<dbReference type="InterPro" id="IPR027417">
    <property type="entry name" value="P-loop_NTPase"/>
</dbReference>